<comment type="caution">
    <text evidence="1">The sequence shown here is derived from an EMBL/GenBank/DDBJ whole genome shotgun (WGS) entry which is preliminary data.</text>
</comment>
<proteinExistence type="predicted"/>
<sequence>MAQSRGLTFFLFFLCSLSIFLISGLQQSGASPSGTSIKMLGRARNPDNASHSGEVSPSPSPSVLPDMKKVKERDAPTLLFVVPPAPSPSNSELALAVDPCPSKSRTCSAKNFTACLQLATNEKESFLIIQKSEGEIPVEVNITFVPSNVTSNETWSTAHPMKVNVTDGILGSSSIVVNIGGEGCILKLNPEVHRQLNPGQSILVCLVIVIGVGAWGYYVYRYRRSRRRATGSAVRIPYKRVEARDIETGKKAAADWNEGWGEDWDKGKAVSGLLQKKNGGSSSPAISSHKAD</sequence>
<dbReference type="EMBL" id="CM042881">
    <property type="protein sequence ID" value="KAI4385621.1"/>
    <property type="molecule type" value="Genomic_DNA"/>
</dbReference>
<evidence type="ECO:0000313" key="2">
    <source>
        <dbReference type="Proteomes" id="UP001057402"/>
    </source>
</evidence>
<accession>A0ACB9S2E2</accession>
<protein>
    <submittedName>
        <fullName evidence="1">Uncharacterized protein</fullName>
    </submittedName>
</protein>
<gene>
    <name evidence="1" type="ORF">MLD38_003623</name>
</gene>
<name>A0ACB9S2E2_9MYRT</name>
<evidence type="ECO:0000313" key="1">
    <source>
        <dbReference type="EMBL" id="KAI4385621.1"/>
    </source>
</evidence>
<keyword evidence="2" id="KW-1185">Reference proteome</keyword>
<dbReference type="Proteomes" id="UP001057402">
    <property type="component" value="Chromosome 2"/>
</dbReference>
<organism evidence="1 2">
    <name type="scientific">Melastoma candidum</name>
    <dbReference type="NCBI Taxonomy" id="119954"/>
    <lineage>
        <taxon>Eukaryota</taxon>
        <taxon>Viridiplantae</taxon>
        <taxon>Streptophyta</taxon>
        <taxon>Embryophyta</taxon>
        <taxon>Tracheophyta</taxon>
        <taxon>Spermatophyta</taxon>
        <taxon>Magnoliopsida</taxon>
        <taxon>eudicotyledons</taxon>
        <taxon>Gunneridae</taxon>
        <taxon>Pentapetalae</taxon>
        <taxon>rosids</taxon>
        <taxon>malvids</taxon>
        <taxon>Myrtales</taxon>
        <taxon>Melastomataceae</taxon>
        <taxon>Melastomatoideae</taxon>
        <taxon>Melastomateae</taxon>
        <taxon>Melastoma</taxon>
    </lineage>
</organism>
<reference evidence="2" key="1">
    <citation type="journal article" date="2023" name="Front. Plant Sci.">
        <title>Chromosomal-level genome assembly of Melastoma candidum provides insights into trichome evolution.</title>
        <authorList>
            <person name="Zhong Y."/>
            <person name="Wu W."/>
            <person name="Sun C."/>
            <person name="Zou P."/>
            <person name="Liu Y."/>
            <person name="Dai S."/>
            <person name="Zhou R."/>
        </authorList>
    </citation>
    <scope>NUCLEOTIDE SEQUENCE [LARGE SCALE GENOMIC DNA]</scope>
</reference>